<feature type="transmembrane region" description="Helical" evidence="6">
    <location>
        <begin position="446"/>
        <end position="466"/>
    </location>
</feature>
<protein>
    <submittedName>
        <fullName evidence="7">Membrane protein involved in the export of O-antigen and teichoic acid</fullName>
    </submittedName>
</protein>
<dbReference type="InterPro" id="IPR050833">
    <property type="entry name" value="Poly_Biosynth_Transport"/>
</dbReference>
<feature type="transmembrane region" description="Helical" evidence="6">
    <location>
        <begin position="217"/>
        <end position="235"/>
    </location>
</feature>
<gene>
    <name evidence="7" type="ORF">SAMN05443431_10320</name>
</gene>
<dbReference type="PANTHER" id="PTHR30250:SF11">
    <property type="entry name" value="O-ANTIGEN TRANSPORTER-RELATED"/>
    <property type="match status" value="1"/>
</dbReference>
<dbReference type="Proteomes" id="UP000199559">
    <property type="component" value="Unassembled WGS sequence"/>
</dbReference>
<dbReference type="EMBL" id="FORM01000003">
    <property type="protein sequence ID" value="SFI92415.1"/>
    <property type="molecule type" value="Genomic_DNA"/>
</dbReference>
<dbReference type="InterPro" id="IPR002797">
    <property type="entry name" value="Polysacc_synth"/>
</dbReference>
<feature type="transmembrane region" description="Helical" evidence="6">
    <location>
        <begin position="179"/>
        <end position="197"/>
    </location>
</feature>
<dbReference type="STRING" id="1144750.SAMN05443431_10320"/>
<feature type="transmembrane region" description="Helical" evidence="6">
    <location>
        <begin position="300"/>
        <end position="322"/>
    </location>
</feature>
<reference evidence="8" key="1">
    <citation type="submission" date="2016-10" db="EMBL/GenBank/DDBJ databases">
        <authorList>
            <person name="Varghese N."/>
            <person name="Submissions S."/>
        </authorList>
    </citation>
    <scope>NUCLEOTIDE SEQUENCE [LARGE SCALE GENOMIC DNA]</scope>
    <source>
        <strain evidence="8">DSM 28881</strain>
    </source>
</reference>
<feature type="transmembrane region" description="Helical" evidence="6">
    <location>
        <begin position="152"/>
        <end position="173"/>
    </location>
</feature>
<name>A0A1I3M6P9_9FLAO</name>
<comment type="subcellular location">
    <subcellularLocation>
        <location evidence="1">Cell membrane</location>
        <topology evidence="1">Multi-pass membrane protein</topology>
    </subcellularLocation>
</comment>
<feature type="transmembrane region" description="Helical" evidence="6">
    <location>
        <begin position="251"/>
        <end position="271"/>
    </location>
</feature>
<keyword evidence="8" id="KW-1185">Reference proteome</keyword>
<dbReference type="Pfam" id="PF01943">
    <property type="entry name" value="Polysacc_synt"/>
    <property type="match status" value="1"/>
</dbReference>
<dbReference type="AlphaFoldDB" id="A0A1I3M6P9"/>
<feature type="transmembrane region" description="Helical" evidence="6">
    <location>
        <begin position="360"/>
        <end position="385"/>
    </location>
</feature>
<sequence>MGIVINQSIKNTIVTYFGFGVGAINVIFLYTQFLTEQYFGLITFILSTASILMPFMAFGVHNTIVKFYSSFKTRQSQNSFLSLMLILPLFLIIPLGLLTHFAFDVIANWLSKKNAIIKDYTWLIYVSAAAFAYFEVFYAWSKVQLQSVFGNFMSEVFHRVATSILLIALYFGYLTVDQLIYGIVIVYIARALIMKLYAFSLRMPSFKWTKIPNLSSILKYSALIIIAGSVANIILEIDKFMLGQFQALNNVAYYGVAIYIATVIGVPARAMHQITNPLTAKLLNEGHKEELKTLYQKTSINLFIISGFIFLCIIINISKLYLLIPENYSEGFLVVLVIGLAKLSDNLIGNNNAILFNSDYYRVVLVFGVMLAILTVVLNLVFIPIYGINGAAYASCITIFTYNIIKLSFVYRKFKMHPFTGLTLKTLLLITICGLALFFWEFSCHPILAILLKTMLLSIVYGISVYKFNLSEDISKLLNKFIP</sequence>
<dbReference type="RefSeq" id="WP_090838390.1">
    <property type="nucleotide sequence ID" value="NZ_FORM01000003.1"/>
</dbReference>
<feature type="transmembrane region" description="Helical" evidence="6">
    <location>
        <begin position="391"/>
        <end position="410"/>
    </location>
</feature>
<keyword evidence="3 6" id="KW-0812">Transmembrane</keyword>
<feature type="transmembrane region" description="Helical" evidence="6">
    <location>
        <begin position="38"/>
        <end position="60"/>
    </location>
</feature>
<feature type="transmembrane region" description="Helical" evidence="6">
    <location>
        <begin position="122"/>
        <end position="140"/>
    </location>
</feature>
<evidence type="ECO:0000313" key="7">
    <source>
        <dbReference type="EMBL" id="SFI92415.1"/>
    </source>
</evidence>
<feature type="transmembrane region" description="Helical" evidence="6">
    <location>
        <begin position="422"/>
        <end position="440"/>
    </location>
</feature>
<proteinExistence type="predicted"/>
<organism evidence="7 8">
    <name type="scientific">Olleya namhaensis</name>
    <dbReference type="NCBI Taxonomy" id="1144750"/>
    <lineage>
        <taxon>Bacteria</taxon>
        <taxon>Pseudomonadati</taxon>
        <taxon>Bacteroidota</taxon>
        <taxon>Flavobacteriia</taxon>
        <taxon>Flavobacteriales</taxon>
        <taxon>Flavobacteriaceae</taxon>
    </lineage>
</organism>
<feature type="transmembrane region" description="Helical" evidence="6">
    <location>
        <begin position="12"/>
        <end position="32"/>
    </location>
</feature>
<evidence type="ECO:0000256" key="2">
    <source>
        <dbReference type="ARBA" id="ARBA00022475"/>
    </source>
</evidence>
<dbReference type="PANTHER" id="PTHR30250">
    <property type="entry name" value="PST FAMILY PREDICTED COLANIC ACID TRANSPORTER"/>
    <property type="match status" value="1"/>
</dbReference>
<evidence type="ECO:0000256" key="1">
    <source>
        <dbReference type="ARBA" id="ARBA00004651"/>
    </source>
</evidence>
<keyword evidence="5 6" id="KW-0472">Membrane</keyword>
<keyword evidence="4 6" id="KW-1133">Transmembrane helix</keyword>
<evidence type="ECO:0000313" key="8">
    <source>
        <dbReference type="Proteomes" id="UP000199559"/>
    </source>
</evidence>
<evidence type="ECO:0000256" key="4">
    <source>
        <dbReference type="ARBA" id="ARBA00022989"/>
    </source>
</evidence>
<dbReference type="GO" id="GO:0005886">
    <property type="term" value="C:plasma membrane"/>
    <property type="evidence" value="ECO:0007669"/>
    <property type="project" value="UniProtKB-SubCell"/>
</dbReference>
<feature type="transmembrane region" description="Helical" evidence="6">
    <location>
        <begin position="80"/>
        <end position="102"/>
    </location>
</feature>
<evidence type="ECO:0000256" key="3">
    <source>
        <dbReference type="ARBA" id="ARBA00022692"/>
    </source>
</evidence>
<evidence type="ECO:0000256" key="6">
    <source>
        <dbReference type="SAM" id="Phobius"/>
    </source>
</evidence>
<feature type="transmembrane region" description="Helical" evidence="6">
    <location>
        <begin position="328"/>
        <end position="348"/>
    </location>
</feature>
<evidence type="ECO:0000256" key="5">
    <source>
        <dbReference type="ARBA" id="ARBA00023136"/>
    </source>
</evidence>
<keyword evidence="2" id="KW-1003">Cell membrane</keyword>
<accession>A0A1I3M6P9</accession>